<dbReference type="Pfam" id="PF13412">
    <property type="entry name" value="HTH_24"/>
    <property type="match status" value="1"/>
</dbReference>
<dbReference type="PROSITE" id="PS01125">
    <property type="entry name" value="ROK"/>
    <property type="match status" value="1"/>
</dbReference>
<dbReference type="Proteomes" id="UP000483004">
    <property type="component" value="Unassembled WGS sequence"/>
</dbReference>
<evidence type="ECO:0000256" key="2">
    <source>
        <dbReference type="SAM" id="MobiDB-lite"/>
    </source>
</evidence>
<reference evidence="3 4" key="1">
    <citation type="submission" date="2019-09" db="EMBL/GenBank/DDBJ databases">
        <title>Actinomadura physcomitrii sp. nov., a novel actinomycete isolated from moss [Physcomitrium sphaericum (Ludw) Fuernr].</title>
        <authorList>
            <person name="Liu C."/>
            <person name="Zhuang X."/>
        </authorList>
    </citation>
    <scope>NUCLEOTIDE SEQUENCE [LARGE SCALE GENOMIC DNA]</scope>
    <source>
        <strain evidence="3 4">CYP1-1B</strain>
    </source>
</reference>
<feature type="region of interest" description="Disordered" evidence="2">
    <location>
        <begin position="395"/>
        <end position="415"/>
    </location>
</feature>
<dbReference type="Gene3D" id="3.30.420.40">
    <property type="match status" value="2"/>
</dbReference>
<protein>
    <submittedName>
        <fullName evidence="3">ROK family transcriptional regulator</fullName>
    </submittedName>
</protein>
<proteinExistence type="inferred from homology"/>
<dbReference type="InterPro" id="IPR036388">
    <property type="entry name" value="WH-like_DNA-bd_sf"/>
</dbReference>
<keyword evidence="4" id="KW-1185">Reference proteome</keyword>
<sequence>MDDAPGSLTSLRSRNRLLVIDAVRRHGRISRVDIARATGLSRTTVSGLVNDLLAEGVLTESAEGAVPSAPRGGRPATPLTLNPEGGGLLGVHLRHTDIRVLLADLSGGVLGERYHEIDVDHRPDEALDFIAGTALDLVATVGRDAGRVFGMGVAVSAPVRSRSHTLSLPSMLSDWTDVDVAERLRERIGLPVHVGNDANLGALAEWTFGAGHGVDDLIYVMLSDGVGAGLILDGRPYQGATGAAGELGHIAVVDGGYVCRCGNRGCLETVVGARALTAAFTRTRGPDTTIADLVALLAADDPGARRVVTDAGHMIGRALADICAMLEPRMVIVGGEVARVGRPLLDGIRDVLLHRLPSPLDQGITVTGSRLGDRAEVFGAIVLATRQTSAHLLAPHFGRTPRGPESPSATETPAR</sequence>
<evidence type="ECO:0000313" key="3">
    <source>
        <dbReference type="EMBL" id="KAB2390342.1"/>
    </source>
</evidence>
<evidence type="ECO:0000256" key="1">
    <source>
        <dbReference type="ARBA" id="ARBA00006479"/>
    </source>
</evidence>
<comment type="caution">
    <text evidence="3">The sequence shown here is derived from an EMBL/GenBank/DDBJ whole genome shotgun (WGS) entry which is preliminary data.</text>
</comment>
<dbReference type="PANTHER" id="PTHR18964:SF173">
    <property type="entry name" value="GLUCOKINASE"/>
    <property type="match status" value="1"/>
</dbReference>
<dbReference type="Pfam" id="PF00480">
    <property type="entry name" value="ROK"/>
    <property type="match status" value="1"/>
</dbReference>
<dbReference type="InterPro" id="IPR043129">
    <property type="entry name" value="ATPase_NBD"/>
</dbReference>
<dbReference type="SUPFAM" id="SSF53067">
    <property type="entry name" value="Actin-like ATPase domain"/>
    <property type="match status" value="1"/>
</dbReference>
<dbReference type="PANTHER" id="PTHR18964">
    <property type="entry name" value="ROK (REPRESSOR, ORF, KINASE) FAMILY"/>
    <property type="match status" value="1"/>
</dbReference>
<dbReference type="RefSeq" id="WP_151537766.1">
    <property type="nucleotide sequence ID" value="NZ_WBMR01000001.1"/>
</dbReference>
<dbReference type="AlphaFoldDB" id="A0A6L3W7F9"/>
<dbReference type="Gene3D" id="1.10.10.10">
    <property type="entry name" value="Winged helix-like DNA-binding domain superfamily/Winged helix DNA-binding domain"/>
    <property type="match status" value="1"/>
</dbReference>
<name>A0A6L3W7F9_9ACTN</name>
<dbReference type="InterPro" id="IPR000600">
    <property type="entry name" value="ROK"/>
</dbReference>
<dbReference type="EMBL" id="WBMR01000001">
    <property type="protein sequence ID" value="KAB2390342.1"/>
    <property type="molecule type" value="Genomic_DNA"/>
</dbReference>
<dbReference type="OrthoDB" id="3189808at2"/>
<dbReference type="InterPro" id="IPR049874">
    <property type="entry name" value="ROK_cs"/>
</dbReference>
<comment type="similarity">
    <text evidence="1">Belongs to the ROK (NagC/XylR) family.</text>
</comment>
<dbReference type="InterPro" id="IPR036390">
    <property type="entry name" value="WH_DNA-bd_sf"/>
</dbReference>
<organism evidence="3 4">
    <name type="scientific">Actinomadura montaniterrae</name>
    <dbReference type="NCBI Taxonomy" id="1803903"/>
    <lineage>
        <taxon>Bacteria</taxon>
        <taxon>Bacillati</taxon>
        <taxon>Actinomycetota</taxon>
        <taxon>Actinomycetes</taxon>
        <taxon>Streptosporangiales</taxon>
        <taxon>Thermomonosporaceae</taxon>
        <taxon>Actinomadura</taxon>
    </lineage>
</organism>
<gene>
    <name evidence="3" type="ORF">F9B16_00460</name>
</gene>
<accession>A0A6L3W7F9</accession>
<dbReference type="SUPFAM" id="SSF46785">
    <property type="entry name" value="Winged helix' DNA-binding domain"/>
    <property type="match status" value="1"/>
</dbReference>
<evidence type="ECO:0000313" key="4">
    <source>
        <dbReference type="Proteomes" id="UP000483004"/>
    </source>
</evidence>